<comment type="caution">
    <text evidence="6">The sequence shown here is derived from an EMBL/GenBank/DDBJ whole genome shotgun (WGS) entry which is preliminary data.</text>
</comment>
<dbReference type="GO" id="GO:0016887">
    <property type="term" value="F:ATP hydrolysis activity"/>
    <property type="evidence" value="ECO:0007669"/>
    <property type="project" value="InterPro"/>
</dbReference>
<accession>A0A644WTA6</accession>
<evidence type="ECO:0000256" key="1">
    <source>
        <dbReference type="ARBA" id="ARBA00005417"/>
    </source>
</evidence>
<dbReference type="GO" id="GO:0005524">
    <property type="term" value="F:ATP binding"/>
    <property type="evidence" value="ECO:0007669"/>
    <property type="project" value="UniProtKB-KW"/>
</dbReference>
<dbReference type="Gene3D" id="3.40.50.300">
    <property type="entry name" value="P-loop containing nucleotide triphosphate hydrolases"/>
    <property type="match status" value="1"/>
</dbReference>
<reference evidence="6" key="1">
    <citation type="submission" date="2019-08" db="EMBL/GenBank/DDBJ databases">
        <authorList>
            <person name="Kucharzyk K."/>
            <person name="Murdoch R.W."/>
            <person name="Higgins S."/>
            <person name="Loffler F."/>
        </authorList>
    </citation>
    <scope>NUCLEOTIDE SEQUENCE</scope>
</reference>
<sequence>MEVIRLEKVNKSYGKVRALSDLDLSVNEGEIYGFIGPNGAGKSTTIRLLLNFLRADSGSLSVLGFNPAKQDVEIKKQTGYVSAESFMYSDMRVHELFRFTEHYHGIRDGAKLKKLVDMLDIDTSKKFEQLSFGNRKKIAVACALLHSPKLIILDEPSNGLDPVIRNNLYELLQEEQKNGATIFFSSHVLSEVQKVCTRIGLLKDGRLIRENKAEEFTNIGFRQVELYSDDTLNIGSLSGVQNFEQKGNHYHFLFSGNANELIRLLSGINVTSVQIEEPELETVFMHFFKQ</sequence>
<proteinExistence type="inferred from homology"/>
<dbReference type="SUPFAM" id="SSF52540">
    <property type="entry name" value="P-loop containing nucleoside triphosphate hydrolases"/>
    <property type="match status" value="1"/>
</dbReference>
<evidence type="ECO:0000259" key="5">
    <source>
        <dbReference type="PROSITE" id="PS50893"/>
    </source>
</evidence>
<dbReference type="AlphaFoldDB" id="A0A644WTA6"/>
<keyword evidence="3" id="KW-0547">Nucleotide-binding</keyword>
<dbReference type="EMBL" id="VSSQ01001292">
    <property type="protein sequence ID" value="MPM07032.1"/>
    <property type="molecule type" value="Genomic_DNA"/>
</dbReference>
<dbReference type="CDD" id="cd03230">
    <property type="entry name" value="ABC_DR_subfamily_A"/>
    <property type="match status" value="1"/>
</dbReference>
<keyword evidence="4 6" id="KW-0067">ATP-binding</keyword>
<evidence type="ECO:0000256" key="3">
    <source>
        <dbReference type="ARBA" id="ARBA00022741"/>
    </source>
</evidence>
<gene>
    <name evidence="6" type="primary">btuD_128</name>
    <name evidence="6" type="ORF">SDC9_53336</name>
</gene>
<feature type="domain" description="ABC transporter" evidence="5">
    <location>
        <begin position="4"/>
        <end position="229"/>
    </location>
</feature>
<dbReference type="InterPro" id="IPR027417">
    <property type="entry name" value="P-loop_NTPase"/>
</dbReference>
<dbReference type="PROSITE" id="PS50893">
    <property type="entry name" value="ABC_TRANSPORTER_2"/>
    <property type="match status" value="1"/>
</dbReference>
<protein>
    <submittedName>
        <fullName evidence="6">Vitamin B12 import ATP-binding protein BtuD</fullName>
    </submittedName>
</protein>
<evidence type="ECO:0000313" key="6">
    <source>
        <dbReference type="EMBL" id="MPM07032.1"/>
    </source>
</evidence>
<keyword evidence="2" id="KW-0813">Transport</keyword>
<dbReference type="InterPro" id="IPR003593">
    <property type="entry name" value="AAA+_ATPase"/>
</dbReference>
<dbReference type="PANTHER" id="PTHR42711">
    <property type="entry name" value="ABC TRANSPORTER ATP-BINDING PROTEIN"/>
    <property type="match status" value="1"/>
</dbReference>
<dbReference type="SMART" id="SM00382">
    <property type="entry name" value="AAA"/>
    <property type="match status" value="1"/>
</dbReference>
<evidence type="ECO:0000256" key="2">
    <source>
        <dbReference type="ARBA" id="ARBA00022448"/>
    </source>
</evidence>
<dbReference type="Pfam" id="PF00005">
    <property type="entry name" value="ABC_tran"/>
    <property type="match status" value="1"/>
</dbReference>
<dbReference type="InterPro" id="IPR050763">
    <property type="entry name" value="ABC_transporter_ATP-binding"/>
</dbReference>
<organism evidence="6">
    <name type="scientific">bioreactor metagenome</name>
    <dbReference type="NCBI Taxonomy" id="1076179"/>
    <lineage>
        <taxon>unclassified sequences</taxon>
        <taxon>metagenomes</taxon>
        <taxon>ecological metagenomes</taxon>
    </lineage>
</organism>
<dbReference type="PROSITE" id="PS00211">
    <property type="entry name" value="ABC_TRANSPORTER_1"/>
    <property type="match status" value="1"/>
</dbReference>
<evidence type="ECO:0000256" key="4">
    <source>
        <dbReference type="ARBA" id="ARBA00022840"/>
    </source>
</evidence>
<name>A0A644WTA6_9ZZZZ</name>
<dbReference type="PANTHER" id="PTHR42711:SF5">
    <property type="entry name" value="ABC TRANSPORTER ATP-BINDING PROTEIN NATA"/>
    <property type="match status" value="1"/>
</dbReference>
<dbReference type="InterPro" id="IPR003439">
    <property type="entry name" value="ABC_transporter-like_ATP-bd"/>
</dbReference>
<dbReference type="InterPro" id="IPR017871">
    <property type="entry name" value="ABC_transporter-like_CS"/>
</dbReference>
<comment type="similarity">
    <text evidence="1">Belongs to the ABC transporter superfamily.</text>
</comment>